<dbReference type="EMBL" id="LAZR01026475">
    <property type="protein sequence ID" value="KKL68612.1"/>
    <property type="molecule type" value="Genomic_DNA"/>
</dbReference>
<feature type="compositionally biased region" description="Low complexity" evidence="1">
    <location>
        <begin position="1"/>
        <end position="18"/>
    </location>
</feature>
<comment type="caution">
    <text evidence="2">The sequence shown here is derived from an EMBL/GenBank/DDBJ whole genome shotgun (WGS) entry which is preliminary data.</text>
</comment>
<feature type="non-terminal residue" evidence="2">
    <location>
        <position position="96"/>
    </location>
</feature>
<evidence type="ECO:0000313" key="2">
    <source>
        <dbReference type="EMBL" id="KKL68612.1"/>
    </source>
</evidence>
<reference evidence="2" key="1">
    <citation type="journal article" date="2015" name="Nature">
        <title>Complex archaea that bridge the gap between prokaryotes and eukaryotes.</title>
        <authorList>
            <person name="Spang A."/>
            <person name="Saw J.H."/>
            <person name="Jorgensen S.L."/>
            <person name="Zaremba-Niedzwiedzka K."/>
            <person name="Martijn J."/>
            <person name="Lind A.E."/>
            <person name="van Eijk R."/>
            <person name="Schleper C."/>
            <person name="Guy L."/>
            <person name="Ettema T.J."/>
        </authorList>
    </citation>
    <scope>NUCLEOTIDE SEQUENCE</scope>
</reference>
<dbReference type="AlphaFoldDB" id="A0A0F9GZU8"/>
<gene>
    <name evidence="2" type="ORF">LCGC14_2123260</name>
</gene>
<accession>A0A0F9GZU8</accession>
<name>A0A0F9GZU8_9ZZZZ</name>
<sequence>MSLTAPAPLPGATLAWPTPLEPISTSARAKPTGGGPTAGGAQMTAVKLLASAVAKAANIEAPGLTTTGYDSAVDVARTAVTVAPTVTVASPDRAVA</sequence>
<organism evidence="2">
    <name type="scientific">marine sediment metagenome</name>
    <dbReference type="NCBI Taxonomy" id="412755"/>
    <lineage>
        <taxon>unclassified sequences</taxon>
        <taxon>metagenomes</taxon>
        <taxon>ecological metagenomes</taxon>
    </lineage>
</organism>
<feature type="region of interest" description="Disordered" evidence="1">
    <location>
        <begin position="1"/>
        <end position="40"/>
    </location>
</feature>
<evidence type="ECO:0000256" key="1">
    <source>
        <dbReference type="SAM" id="MobiDB-lite"/>
    </source>
</evidence>
<protein>
    <submittedName>
        <fullName evidence="2">Uncharacterized protein</fullName>
    </submittedName>
</protein>
<proteinExistence type="predicted"/>